<keyword evidence="1" id="KW-0732">Signal</keyword>
<dbReference type="GeneID" id="82203223"/>
<protein>
    <recommendedName>
        <fullName evidence="4">Peptidylprolyl isomerase</fullName>
    </recommendedName>
</protein>
<evidence type="ECO:0000313" key="3">
    <source>
        <dbReference type="Proteomes" id="UP000186341"/>
    </source>
</evidence>
<name>A0A1U7NEV8_9FIRM</name>
<evidence type="ECO:0008006" key="4">
    <source>
        <dbReference type="Google" id="ProtNLM"/>
    </source>
</evidence>
<dbReference type="OrthoDB" id="1770070at2"/>
<organism evidence="2 3">
    <name type="scientific">Ileibacterium valens</name>
    <dbReference type="NCBI Taxonomy" id="1862668"/>
    <lineage>
        <taxon>Bacteria</taxon>
        <taxon>Bacillati</taxon>
        <taxon>Bacillota</taxon>
        <taxon>Erysipelotrichia</taxon>
        <taxon>Erysipelotrichales</taxon>
        <taxon>Erysipelotrichaceae</taxon>
        <taxon>Ileibacterium</taxon>
    </lineage>
</organism>
<evidence type="ECO:0000256" key="1">
    <source>
        <dbReference type="SAM" id="SignalP"/>
    </source>
</evidence>
<dbReference type="RefSeq" id="WP_075820215.1">
    <property type="nucleotide sequence ID" value="NZ_CAPNHH010000074.1"/>
</dbReference>
<accession>A0A1U7NEV8</accession>
<feature type="chain" id="PRO_5012594965" description="Peptidylprolyl isomerase" evidence="1">
    <location>
        <begin position="24"/>
        <end position="300"/>
    </location>
</feature>
<dbReference type="Proteomes" id="UP000186341">
    <property type="component" value="Unassembled WGS sequence"/>
</dbReference>
<evidence type="ECO:0000313" key="2">
    <source>
        <dbReference type="EMBL" id="OLU38345.1"/>
    </source>
</evidence>
<sequence>MKSKKVILSTFCAAMLLGGCASQVNTKVTEPDKPLMSIGDTTITRNDEYELIKRVNGPSLMIQGIQLLIYNKEVPVDDEIKKEADEMLKSYDPDSETFLKQIQTYGYKDKEEYLNQVIIPSIQSNKLLEKYFEENAEAIEETYRPVVAAIIETDSEDNAQKAIDAMNDGTSPEEAGKQYAREGANYTGNDTVITTETTKLPTRLLNTLNETSDDGVLSEVFYDDTSTDDKAYYAVKLISRDYNENIDLITQSLSSNQDVISGCMVFYLTKYDFEVHDQYIFDYLKTNNPEYLVTRPDLTE</sequence>
<feature type="signal peptide" evidence="1">
    <location>
        <begin position="1"/>
        <end position="23"/>
    </location>
</feature>
<dbReference type="PROSITE" id="PS51257">
    <property type="entry name" value="PROKAR_LIPOPROTEIN"/>
    <property type="match status" value="1"/>
</dbReference>
<comment type="caution">
    <text evidence="2">The sequence shown here is derived from an EMBL/GenBank/DDBJ whole genome shotgun (WGS) entry which is preliminary data.</text>
</comment>
<keyword evidence="3" id="KW-1185">Reference proteome</keyword>
<proteinExistence type="predicted"/>
<gene>
    <name evidence="2" type="ORF">BO222_08595</name>
</gene>
<dbReference type="EMBL" id="MPJW01000170">
    <property type="protein sequence ID" value="OLU38345.1"/>
    <property type="molecule type" value="Genomic_DNA"/>
</dbReference>
<dbReference type="AlphaFoldDB" id="A0A1U7NEV8"/>
<reference evidence="2 3" key="1">
    <citation type="submission" date="2016-11" db="EMBL/GenBank/DDBJ databases">
        <title>Description of two novel members of the family Erysipelotrichaceae: Ileibacterium lipovorans gen. nov., sp. nov. and Dubosiella newyorkensis, gen. nov., sp. nov.</title>
        <authorList>
            <person name="Cox L.M."/>
            <person name="Sohn J."/>
            <person name="Tyrrell K.L."/>
            <person name="Citron D.M."/>
            <person name="Lawson P.A."/>
            <person name="Patel N.B."/>
            <person name="Iizumi T."/>
            <person name="Perez-Perez G.I."/>
            <person name="Goldstein E.J."/>
            <person name="Blaser M.J."/>
        </authorList>
    </citation>
    <scope>NUCLEOTIDE SEQUENCE [LARGE SCALE GENOMIC DNA]</scope>
    <source>
        <strain evidence="2 3">NYU-BL-A3</strain>
    </source>
</reference>